<dbReference type="EMBL" id="RAWM01000008">
    <property type="protein sequence ID" value="RKH72399.1"/>
    <property type="molecule type" value="Genomic_DNA"/>
</dbReference>
<dbReference type="Gene3D" id="3.40.50.300">
    <property type="entry name" value="P-loop containing nucleotide triphosphate hydrolases"/>
    <property type="match status" value="1"/>
</dbReference>
<comment type="caution">
    <text evidence="2">The sequence shown here is derived from an EMBL/GenBank/DDBJ whole genome shotgun (WGS) entry which is preliminary data.</text>
</comment>
<dbReference type="AlphaFoldDB" id="A0A3A8QUG1"/>
<sequence length="263" mass="29231">MRLIQRFLDLLSGEEVPLPLRALGITRDQMRFLRVEAEKAAAMPPRVALIGETGVGKSTTINALFNAGRPVSHTEACTQEAHEYRYTGSKGEIVVVDMPGIGEDTEADKVHLDTYRRVLPTVDVVLWVFKADNRAIANIQRVLKVLVDESVLNPKHLVIGLNQVDLLQPGEWNSLINLPSAQQEESIHARTRDIEAKLGRACPLPAGRVVPYSATKAYETDRLFHAMLDACDRKRQWALFERADCADFTTLVDPNLLKLAAGN</sequence>
<gene>
    <name evidence="2" type="ORF">D7X96_04745</name>
</gene>
<dbReference type="GO" id="GO:0000028">
    <property type="term" value="P:ribosomal small subunit assembly"/>
    <property type="evidence" value="ECO:0007669"/>
    <property type="project" value="TreeGrafter"/>
</dbReference>
<evidence type="ECO:0000259" key="1">
    <source>
        <dbReference type="Pfam" id="PF01926"/>
    </source>
</evidence>
<dbReference type="GO" id="GO:0043024">
    <property type="term" value="F:ribosomal small subunit binding"/>
    <property type="evidence" value="ECO:0007669"/>
    <property type="project" value="TreeGrafter"/>
</dbReference>
<dbReference type="InterPro" id="IPR005662">
    <property type="entry name" value="GTPase_Era-like"/>
</dbReference>
<evidence type="ECO:0000313" key="3">
    <source>
        <dbReference type="Proteomes" id="UP000282656"/>
    </source>
</evidence>
<dbReference type="PANTHER" id="PTHR42698">
    <property type="entry name" value="GTPASE ERA"/>
    <property type="match status" value="1"/>
</dbReference>
<dbReference type="PANTHER" id="PTHR42698:SF1">
    <property type="entry name" value="GTPASE ERA, MITOCHONDRIAL"/>
    <property type="match status" value="1"/>
</dbReference>
<dbReference type="Pfam" id="PF01926">
    <property type="entry name" value="MMR_HSR1"/>
    <property type="match status" value="1"/>
</dbReference>
<reference evidence="3" key="1">
    <citation type="submission" date="2018-09" db="EMBL/GenBank/DDBJ databases">
        <authorList>
            <person name="Livingstone P.G."/>
            <person name="Whitworth D.E."/>
        </authorList>
    </citation>
    <scope>NUCLEOTIDE SEQUENCE [LARGE SCALE GENOMIC DNA]</scope>
    <source>
        <strain evidence="3">AB047A</strain>
    </source>
</reference>
<accession>A0A3A8QUG1</accession>
<name>A0A3A8QUG1_9BACT</name>
<dbReference type="GO" id="GO:0019843">
    <property type="term" value="F:rRNA binding"/>
    <property type="evidence" value="ECO:0007669"/>
    <property type="project" value="TreeGrafter"/>
</dbReference>
<organism evidence="2 3">
    <name type="scientific">Corallococcus interemptor</name>
    <dbReference type="NCBI Taxonomy" id="2316720"/>
    <lineage>
        <taxon>Bacteria</taxon>
        <taxon>Pseudomonadati</taxon>
        <taxon>Myxococcota</taxon>
        <taxon>Myxococcia</taxon>
        <taxon>Myxococcales</taxon>
        <taxon>Cystobacterineae</taxon>
        <taxon>Myxococcaceae</taxon>
        <taxon>Corallococcus</taxon>
    </lineage>
</organism>
<evidence type="ECO:0000313" key="2">
    <source>
        <dbReference type="EMBL" id="RKH72399.1"/>
    </source>
</evidence>
<protein>
    <submittedName>
        <fullName evidence="2">GTP-binding protein HSR1</fullName>
    </submittedName>
</protein>
<proteinExistence type="predicted"/>
<dbReference type="InterPro" id="IPR006073">
    <property type="entry name" value="GTP-bd"/>
</dbReference>
<feature type="domain" description="G" evidence="1">
    <location>
        <begin position="46"/>
        <end position="147"/>
    </location>
</feature>
<dbReference type="SUPFAM" id="SSF52540">
    <property type="entry name" value="P-loop containing nucleoside triphosphate hydrolases"/>
    <property type="match status" value="1"/>
</dbReference>
<dbReference type="GO" id="GO:0005525">
    <property type="term" value="F:GTP binding"/>
    <property type="evidence" value="ECO:0007669"/>
    <property type="project" value="InterPro"/>
</dbReference>
<dbReference type="InterPro" id="IPR027417">
    <property type="entry name" value="P-loop_NTPase"/>
</dbReference>
<dbReference type="Proteomes" id="UP000282656">
    <property type="component" value="Unassembled WGS sequence"/>
</dbReference>
<keyword evidence="3" id="KW-1185">Reference proteome</keyword>